<sequence>MAIVHLSLLIGFFIIITLSLNLLRRTSQTNHGPPTYPLIGCLLSFHQNRRRLLDWYTELLAASPSHTISIRRLGARRTVVTANPENVEHVLKTNFDNYPKGKPFTDLLGDLLGRGIFNSDADLWRSQRKLASHEFSTRAVKDFVARTLESEARERLVPVLAACADEGTDLDMQDALRRFAFDTICRVSLGFDPACLGPSMPESRLARAFDGASNVSARRATEPVQAVWRLKRALRVGSERALRRDVRVVHESVAELIRARKEEKAGGFEREDLLSRLISAGGHDEEAIRDATINMIMAGRDTTSAALTWFFFLLARNPDAEARVVEEAMAAKEGRVDYEALKEMRFLEACLCESMRLYPPVPWDSKHAVEGDVLPDGTEVRKGDRVTYFAYGMGRMEGLWGKDCREFRPERWMDGGVSAYKWPVFQAGPRVCLGREMAMAEMKCVAVEVLRGFEVRPAEEGVEPVFVPLLTAHMKGGFKVRVRRRSSVGRVMKNTENSCLKK</sequence>
<dbReference type="EMBL" id="JAUJYO010000006">
    <property type="protein sequence ID" value="KAK1314134.1"/>
    <property type="molecule type" value="Genomic_DNA"/>
</dbReference>
<dbReference type="InterPro" id="IPR036396">
    <property type="entry name" value="Cyt_P450_sf"/>
</dbReference>
<keyword evidence="6" id="KW-0812">Transmembrane</keyword>
<reference evidence="7" key="1">
    <citation type="journal article" date="2023" name="Nat. Commun.">
        <title>Diploid and tetraploid genomes of Acorus and the evolution of monocots.</title>
        <authorList>
            <person name="Ma L."/>
            <person name="Liu K.W."/>
            <person name="Li Z."/>
            <person name="Hsiao Y.Y."/>
            <person name="Qi Y."/>
            <person name="Fu T."/>
            <person name="Tang G.D."/>
            <person name="Zhang D."/>
            <person name="Sun W.H."/>
            <person name="Liu D.K."/>
            <person name="Li Y."/>
            <person name="Chen G.Z."/>
            <person name="Liu X.D."/>
            <person name="Liao X.Y."/>
            <person name="Jiang Y.T."/>
            <person name="Yu X."/>
            <person name="Hao Y."/>
            <person name="Huang J."/>
            <person name="Zhao X.W."/>
            <person name="Ke S."/>
            <person name="Chen Y.Y."/>
            <person name="Wu W.L."/>
            <person name="Hsu J.L."/>
            <person name="Lin Y.F."/>
            <person name="Huang M.D."/>
            <person name="Li C.Y."/>
            <person name="Huang L."/>
            <person name="Wang Z.W."/>
            <person name="Zhao X."/>
            <person name="Zhong W.Y."/>
            <person name="Peng D.H."/>
            <person name="Ahmad S."/>
            <person name="Lan S."/>
            <person name="Zhang J.S."/>
            <person name="Tsai W.C."/>
            <person name="Van de Peer Y."/>
            <person name="Liu Z.J."/>
        </authorList>
    </citation>
    <scope>NUCLEOTIDE SEQUENCE</scope>
    <source>
        <strain evidence="7">CP</strain>
    </source>
</reference>
<dbReference type="Proteomes" id="UP001180020">
    <property type="component" value="Unassembled WGS sequence"/>
</dbReference>
<dbReference type="GO" id="GO:0016705">
    <property type="term" value="F:oxidoreductase activity, acting on paired donors, with incorporation or reduction of molecular oxygen"/>
    <property type="evidence" value="ECO:0007669"/>
    <property type="project" value="InterPro"/>
</dbReference>
<dbReference type="InterPro" id="IPR001128">
    <property type="entry name" value="Cyt_P450"/>
</dbReference>
<dbReference type="GO" id="GO:0005506">
    <property type="term" value="F:iron ion binding"/>
    <property type="evidence" value="ECO:0007669"/>
    <property type="project" value="InterPro"/>
</dbReference>
<keyword evidence="8" id="KW-1185">Reference proteome</keyword>
<dbReference type="PRINTS" id="PR00385">
    <property type="entry name" value="P450"/>
</dbReference>
<evidence type="ECO:0000256" key="2">
    <source>
        <dbReference type="ARBA" id="ARBA00022723"/>
    </source>
</evidence>
<dbReference type="InterPro" id="IPR002401">
    <property type="entry name" value="Cyt_P450_E_grp-I"/>
</dbReference>
<proteinExistence type="inferred from homology"/>
<dbReference type="GO" id="GO:0004497">
    <property type="term" value="F:monooxygenase activity"/>
    <property type="evidence" value="ECO:0007669"/>
    <property type="project" value="InterPro"/>
</dbReference>
<dbReference type="CDD" id="cd11064">
    <property type="entry name" value="CYP86A"/>
    <property type="match status" value="1"/>
</dbReference>
<comment type="caution">
    <text evidence="7">The sequence shown here is derived from an EMBL/GenBank/DDBJ whole genome shotgun (WGS) entry which is preliminary data.</text>
</comment>
<keyword evidence="2 5" id="KW-0479">Metal-binding</keyword>
<keyword evidence="6" id="KW-1133">Transmembrane helix</keyword>
<dbReference type="AlphaFoldDB" id="A0AAV9EKV7"/>
<protein>
    <submittedName>
        <fullName evidence="7">Cytochrome P450 94A1</fullName>
    </submittedName>
</protein>
<accession>A0AAV9EKV7</accession>
<evidence type="ECO:0000256" key="6">
    <source>
        <dbReference type="SAM" id="Phobius"/>
    </source>
</evidence>
<evidence type="ECO:0000313" key="7">
    <source>
        <dbReference type="EMBL" id="KAK1314134.1"/>
    </source>
</evidence>
<evidence type="ECO:0000256" key="3">
    <source>
        <dbReference type="ARBA" id="ARBA00023002"/>
    </source>
</evidence>
<evidence type="ECO:0000256" key="5">
    <source>
        <dbReference type="PIRSR" id="PIRSR602401-1"/>
    </source>
</evidence>
<evidence type="ECO:0000256" key="1">
    <source>
        <dbReference type="ARBA" id="ARBA00010617"/>
    </source>
</evidence>
<dbReference type="Gene3D" id="1.10.630.10">
    <property type="entry name" value="Cytochrome P450"/>
    <property type="match status" value="1"/>
</dbReference>
<keyword evidence="5" id="KW-0349">Heme</keyword>
<reference evidence="7" key="2">
    <citation type="submission" date="2023-06" db="EMBL/GenBank/DDBJ databases">
        <authorList>
            <person name="Ma L."/>
            <person name="Liu K.-W."/>
            <person name="Li Z."/>
            <person name="Hsiao Y.-Y."/>
            <person name="Qi Y."/>
            <person name="Fu T."/>
            <person name="Tang G."/>
            <person name="Zhang D."/>
            <person name="Sun W.-H."/>
            <person name="Liu D.-K."/>
            <person name="Li Y."/>
            <person name="Chen G.-Z."/>
            <person name="Liu X.-D."/>
            <person name="Liao X.-Y."/>
            <person name="Jiang Y.-T."/>
            <person name="Yu X."/>
            <person name="Hao Y."/>
            <person name="Huang J."/>
            <person name="Zhao X.-W."/>
            <person name="Ke S."/>
            <person name="Chen Y.-Y."/>
            <person name="Wu W.-L."/>
            <person name="Hsu J.-L."/>
            <person name="Lin Y.-F."/>
            <person name="Huang M.-D."/>
            <person name="Li C.-Y."/>
            <person name="Huang L."/>
            <person name="Wang Z.-W."/>
            <person name="Zhao X."/>
            <person name="Zhong W.-Y."/>
            <person name="Peng D.-H."/>
            <person name="Ahmad S."/>
            <person name="Lan S."/>
            <person name="Zhang J.-S."/>
            <person name="Tsai W.-C."/>
            <person name="Van De Peer Y."/>
            <person name="Liu Z.-J."/>
        </authorList>
    </citation>
    <scope>NUCLEOTIDE SEQUENCE</scope>
    <source>
        <strain evidence="7">CP</strain>
        <tissue evidence="7">Leaves</tissue>
    </source>
</reference>
<dbReference type="PANTHER" id="PTHR24296">
    <property type="entry name" value="CYTOCHROME P450"/>
    <property type="match status" value="1"/>
</dbReference>
<dbReference type="Pfam" id="PF00067">
    <property type="entry name" value="p450"/>
    <property type="match status" value="1"/>
</dbReference>
<evidence type="ECO:0000313" key="8">
    <source>
        <dbReference type="Proteomes" id="UP001180020"/>
    </source>
</evidence>
<gene>
    <name evidence="7" type="primary">CYP94A1</name>
    <name evidence="7" type="ORF">QJS10_CPA06g02431</name>
</gene>
<keyword evidence="3" id="KW-0560">Oxidoreductase</keyword>
<evidence type="ECO:0000256" key="4">
    <source>
        <dbReference type="ARBA" id="ARBA00023004"/>
    </source>
</evidence>
<comment type="similarity">
    <text evidence="1">Belongs to the cytochrome P450 family.</text>
</comment>
<organism evidence="7 8">
    <name type="scientific">Acorus calamus</name>
    <name type="common">Sweet flag</name>
    <dbReference type="NCBI Taxonomy" id="4465"/>
    <lineage>
        <taxon>Eukaryota</taxon>
        <taxon>Viridiplantae</taxon>
        <taxon>Streptophyta</taxon>
        <taxon>Embryophyta</taxon>
        <taxon>Tracheophyta</taxon>
        <taxon>Spermatophyta</taxon>
        <taxon>Magnoliopsida</taxon>
        <taxon>Liliopsida</taxon>
        <taxon>Acoraceae</taxon>
        <taxon>Acorus</taxon>
    </lineage>
</organism>
<keyword evidence="6" id="KW-0472">Membrane</keyword>
<name>A0AAV9EKV7_ACOCL</name>
<comment type="cofactor">
    <cofactor evidence="5">
        <name>heme</name>
        <dbReference type="ChEBI" id="CHEBI:30413"/>
    </cofactor>
</comment>
<feature type="transmembrane region" description="Helical" evidence="6">
    <location>
        <begin position="6"/>
        <end position="23"/>
    </location>
</feature>
<feature type="binding site" description="axial binding residue" evidence="5">
    <location>
        <position position="432"/>
    </location>
    <ligand>
        <name>heme</name>
        <dbReference type="ChEBI" id="CHEBI:30413"/>
    </ligand>
    <ligandPart>
        <name>Fe</name>
        <dbReference type="ChEBI" id="CHEBI:18248"/>
    </ligandPart>
</feature>
<dbReference type="SUPFAM" id="SSF48264">
    <property type="entry name" value="Cytochrome P450"/>
    <property type="match status" value="1"/>
</dbReference>
<dbReference type="PRINTS" id="PR00463">
    <property type="entry name" value="EP450I"/>
</dbReference>
<keyword evidence="4 5" id="KW-0408">Iron</keyword>
<dbReference type="GO" id="GO:0020037">
    <property type="term" value="F:heme binding"/>
    <property type="evidence" value="ECO:0007669"/>
    <property type="project" value="InterPro"/>
</dbReference>